<protein>
    <submittedName>
        <fullName evidence="1">Uncharacterized protein</fullName>
    </submittedName>
</protein>
<gene>
    <name evidence="1" type="ORF">LSH36_257g03024</name>
</gene>
<dbReference type="AlphaFoldDB" id="A0AAD9N2J5"/>
<dbReference type="GO" id="GO:0008202">
    <property type="term" value="P:steroid metabolic process"/>
    <property type="evidence" value="ECO:0007669"/>
    <property type="project" value="TreeGrafter"/>
</dbReference>
<dbReference type="PANTHER" id="PTHR43313:SF50">
    <property type="entry name" value="GH26015P"/>
    <property type="match status" value="1"/>
</dbReference>
<proteinExistence type="predicted"/>
<feature type="non-terminal residue" evidence="1">
    <location>
        <position position="224"/>
    </location>
</feature>
<dbReference type="PRINTS" id="PR00081">
    <property type="entry name" value="GDHRDH"/>
</dbReference>
<keyword evidence="2" id="KW-1185">Reference proteome</keyword>
<sequence>CDSGFGYALAKTLSGYGILVYAGCYTASAGNRLKQETGSNLRPITLDVTDSASVRRAAEFVRHTLSKDKQLWAIVNNAGILGHTLPTEMLTKEDFRQVFEVNVFGMVDVTNAFLPLLKRSRGRIVNMASIAGIVPFPNWTPYISSKHAAKGQLWTHKLLHGEASTQLHKVVRAYEDALFSKNPRAVYYPGCAAKYILAIQTLPGIIWDRYLLTKLTVFPKAVRK</sequence>
<evidence type="ECO:0000313" key="2">
    <source>
        <dbReference type="Proteomes" id="UP001208570"/>
    </source>
</evidence>
<evidence type="ECO:0000313" key="1">
    <source>
        <dbReference type="EMBL" id="KAK2154792.1"/>
    </source>
</evidence>
<dbReference type="SUPFAM" id="SSF51735">
    <property type="entry name" value="NAD(P)-binding Rossmann-fold domains"/>
    <property type="match status" value="1"/>
</dbReference>
<dbReference type="InterPro" id="IPR002347">
    <property type="entry name" value="SDR_fam"/>
</dbReference>
<dbReference type="PANTHER" id="PTHR43313">
    <property type="entry name" value="SHORT-CHAIN DEHYDROGENASE/REDUCTASE FAMILY 9C"/>
    <property type="match status" value="1"/>
</dbReference>
<accession>A0AAD9N2J5</accession>
<dbReference type="Pfam" id="PF00106">
    <property type="entry name" value="adh_short"/>
    <property type="match status" value="1"/>
</dbReference>
<dbReference type="InterPro" id="IPR036291">
    <property type="entry name" value="NAD(P)-bd_dom_sf"/>
</dbReference>
<dbReference type="Proteomes" id="UP001208570">
    <property type="component" value="Unassembled WGS sequence"/>
</dbReference>
<organism evidence="1 2">
    <name type="scientific">Paralvinella palmiformis</name>
    <dbReference type="NCBI Taxonomy" id="53620"/>
    <lineage>
        <taxon>Eukaryota</taxon>
        <taxon>Metazoa</taxon>
        <taxon>Spiralia</taxon>
        <taxon>Lophotrochozoa</taxon>
        <taxon>Annelida</taxon>
        <taxon>Polychaeta</taxon>
        <taxon>Sedentaria</taxon>
        <taxon>Canalipalpata</taxon>
        <taxon>Terebellida</taxon>
        <taxon>Terebelliformia</taxon>
        <taxon>Alvinellidae</taxon>
        <taxon>Paralvinella</taxon>
    </lineage>
</organism>
<dbReference type="Gene3D" id="3.40.50.720">
    <property type="entry name" value="NAD(P)-binding Rossmann-like Domain"/>
    <property type="match status" value="1"/>
</dbReference>
<name>A0AAD9N2J5_9ANNE</name>
<dbReference type="GO" id="GO:0016491">
    <property type="term" value="F:oxidoreductase activity"/>
    <property type="evidence" value="ECO:0007669"/>
    <property type="project" value="TreeGrafter"/>
</dbReference>
<reference evidence="1" key="1">
    <citation type="journal article" date="2023" name="Mol. Biol. Evol.">
        <title>Third-Generation Sequencing Reveals the Adaptive Role of the Epigenome in Three Deep-Sea Polychaetes.</title>
        <authorList>
            <person name="Perez M."/>
            <person name="Aroh O."/>
            <person name="Sun Y."/>
            <person name="Lan Y."/>
            <person name="Juniper S.K."/>
            <person name="Young C.R."/>
            <person name="Angers B."/>
            <person name="Qian P.Y."/>
        </authorList>
    </citation>
    <scope>NUCLEOTIDE SEQUENCE</scope>
    <source>
        <strain evidence="1">P08H-3</strain>
    </source>
</reference>
<comment type="caution">
    <text evidence="1">The sequence shown here is derived from an EMBL/GenBank/DDBJ whole genome shotgun (WGS) entry which is preliminary data.</text>
</comment>
<dbReference type="EMBL" id="JAODUP010000257">
    <property type="protein sequence ID" value="KAK2154792.1"/>
    <property type="molecule type" value="Genomic_DNA"/>
</dbReference>